<dbReference type="InterPro" id="IPR014729">
    <property type="entry name" value="Rossmann-like_a/b/a_fold"/>
</dbReference>
<dbReference type="CDD" id="cd01992">
    <property type="entry name" value="TilS_N"/>
    <property type="match status" value="1"/>
</dbReference>
<evidence type="ECO:0000256" key="2">
    <source>
        <dbReference type="ARBA" id="ARBA00022490"/>
    </source>
</evidence>
<dbReference type="HAMAP" id="MF_01161">
    <property type="entry name" value="tRNA_Ile_lys_synt"/>
    <property type="match status" value="1"/>
</dbReference>
<dbReference type="EC" id="6.3.4.19" evidence="8"/>
<evidence type="ECO:0000256" key="1">
    <source>
        <dbReference type="ARBA" id="ARBA00004496"/>
    </source>
</evidence>
<proteinExistence type="inferred from homology"/>
<protein>
    <recommendedName>
        <fullName evidence="8">tRNA(Ile)-lysidine synthase</fullName>
        <ecNumber evidence="8">6.3.4.19</ecNumber>
    </recommendedName>
    <alternativeName>
        <fullName evidence="8">tRNA(Ile)-2-lysyl-cytidine synthase</fullName>
    </alternativeName>
    <alternativeName>
        <fullName evidence="8">tRNA(Ile)-lysidine synthetase</fullName>
    </alternativeName>
</protein>
<dbReference type="GO" id="GO:0006400">
    <property type="term" value="P:tRNA modification"/>
    <property type="evidence" value="ECO:0007669"/>
    <property type="project" value="UniProtKB-UniRule"/>
</dbReference>
<dbReference type="NCBIfam" id="TIGR02432">
    <property type="entry name" value="lysidine_TilS_N"/>
    <property type="match status" value="1"/>
</dbReference>
<comment type="catalytic activity">
    <reaction evidence="7 8">
        <text>cytidine(34) in tRNA(Ile2) + L-lysine + ATP = lysidine(34) in tRNA(Ile2) + AMP + diphosphate + H(+)</text>
        <dbReference type="Rhea" id="RHEA:43744"/>
        <dbReference type="Rhea" id="RHEA-COMP:10625"/>
        <dbReference type="Rhea" id="RHEA-COMP:10670"/>
        <dbReference type="ChEBI" id="CHEBI:15378"/>
        <dbReference type="ChEBI" id="CHEBI:30616"/>
        <dbReference type="ChEBI" id="CHEBI:32551"/>
        <dbReference type="ChEBI" id="CHEBI:33019"/>
        <dbReference type="ChEBI" id="CHEBI:82748"/>
        <dbReference type="ChEBI" id="CHEBI:83665"/>
        <dbReference type="ChEBI" id="CHEBI:456215"/>
        <dbReference type="EC" id="6.3.4.19"/>
    </reaction>
</comment>
<organism evidence="10 11">
    <name type="scientific">candidate division TA06 bacterium DG_24</name>
    <dbReference type="NCBI Taxonomy" id="1703770"/>
    <lineage>
        <taxon>Bacteria</taxon>
        <taxon>Bacteria division TA06</taxon>
    </lineage>
</organism>
<dbReference type="GO" id="GO:0032267">
    <property type="term" value="F:tRNA(Ile)-lysidine synthase activity"/>
    <property type="evidence" value="ECO:0007669"/>
    <property type="project" value="UniProtKB-EC"/>
</dbReference>
<dbReference type="PANTHER" id="PTHR43033">
    <property type="entry name" value="TRNA(ILE)-LYSIDINE SYNTHASE-RELATED"/>
    <property type="match status" value="1"/>
</dbReference>
<dbReference type="Pfam" id="PF11734">
    <property type="entry name" value="TilS_C"/>
    <property type="match status" value="1"/>
</dbReference>
<evidence type="ECO:0000256" key="7">
    <source>
        <dbReference type="ARBA" id="ARBA00048539"/>
    </source>
</evidence>
<dbReference type="SMART" id="SM00977">
    <property type="entry name" value="TilS_C"/>
    <property type="match status" value="1"/>
</dbReference>
<keyword evidence="4 8" id="KW-0819">tRNA processing</keyword>
<keyword evidence="3 8" id="KW-0436">Ligase</keyword>
<gene>
    <name evidence="8" type="primary">tilS</name>
    <name evidence="10" type="ORF">AMJ39_03225</name>
</gene>
<dbReference type="SUPFAM" id="SSF56037">
    <property type="entry name" value="PheT/TilS domain"/>
    <property type="match status" value="1"/>
</dbReference>
<keyword evidence="6 8" id="KW-0067">ATP-binding</keyword>
<dbReference type="PATRIC" id="fig|1703770.3.peg.1308"/>
<dbReference type="STRING" id="1703770.AMJ39_03225"/>
<evidence type="ECO:0000256" key="8">
    <source>
        <dbReference type="HAMAP-Rule" id="MF_01161"/>
    </source>
</evidence>
<dbReference type="SUPFAM" id="SSF82829">
    <property type="entry name" value="MesJ substrate recognition domain-like"/>
    <property type="match status" value="1"/>
</dbReference>
<dbReference type="AlphaFoldDB" id="A0A0S7WUF3"/>
<dbReference type="EMBL" id="LIZS01000012">
    <property type="protein sequence ID" value="KPJ53810.1"/>
    <property type="molecule type" value="Genomic_DNA"/>
</dbReference>
<dbReference type="NCBIfam" id="TIGR02433">
    <property type="entry name" value="lysidine_TilS_C"/>
    <property type="match status" value="1"/>
</dbReference>
<keyword evidence="5 8" id="KW-0547">Nucleotide-binding</keyword>
<dbReference type="Gene3D" id="3.40.50.620">
    <property type="entry name" value="HUPs"/>
    <property type="match status" value="1"/>
</dbReference>
<comment type="function">
    <text evidence="8">Ligates lysine onto the cytidine present at position 34 of the AUA codon-specific tRNA(Ile) that contains the anticodon CAU, in an ATP-dependent manner. Cytidine is converted to lysidine, thus changing the amino acid specificity of the tRNA from methionine to isoleucine.</text>
</comment>
<dbReference type="InterPro" id="IPR011063">
    <property type="entry name" value="TilS/TtcA_N"/>
</dbReference>
<evidence type="ECO:0000256" key="5">
    <source>
        <dbReference type="ARBA" id="ARBA00022741"/>
    </source>
</evidence>
<evidence type="ECO:0000256" key="6">
    <source>
        <dbReference type="ARBA" id="ARBA00022840"/>
    </source>
</evidence>
<dbReference type="SUPFAM" id="SSF52402">
    <property type="entry name" value="Adenine nucleotide alpha hydrolases-like"/>
    <property type="match status" value="1"/>
</dbReference>
<comment type="similarity">
    <text evidence="8">Belongs to the tRNA(Ile)-lysidine synthase family.</text>
</comment>
<dbReference type="InterPro" id="IPR012796">
    <property type="entry name" value="Lysidine-tRNA-synth_C"/>
</dbReference>
<evidence type="ECO:0000313" key="11">
    <source>
        <dbReference type="Proteomes" id="UP000052008"/>
    </source>
</evidence>
<evidence type="ECO:0000256" key="3">
    <source>
        <dbReference type="ARBA" id="ARBA00022598"/>
    </source>
</evidence>
<comment type="subcellular location">
    <subcellularLocation>
        <location evidence="1 8">Cytoplasm</location>
    </subcellularLocation>
</comment>
<comment type="caution">
    <text evidence="10">The sequence shown here is derived from an EMBL/GenBank/DDBJ whole genome shotgun (WGS) entry which is preliminary data.</text>
</comment>
<reference evidence="10 11" key="1">
    <citation type="journal article" date="2015" name="Microbiome">
        <title>Genomic resolution of linkages in carbon, nitrogen, and sulfur cycling among widespread estuary sediment bacteria.</title>
        <authorList>
            <person name="Baker B.J."/>
            <person name="Lazar C.S."/>
            <person name="Teske A.P."/>
            <person name="Dick G.J."/>
        </authorList>
    </citation>
    <scope>NUCLEOTIDE SEQUENCE [LARGE SCALE GENOMIC DNA]</scope>
    <source>
        <strain evidence="10">DG_24</strain>
    </source>
</reference>
<dbReference type="InterPro" id="IPR012795">
    <property type="entry name" value="tRNA_Ile_lys_synt_N"/>
</dbReference>
<name>A0A0S7WUF3_UNCT6</name>
<dbReference type="Pfam" id="PF01171">
    <property type="entry name" value="ATP_bind_3"/>
    <property type="match status" value="1"/>
</dbReference>
<feature type="domain" description="Lysidine-tRNA(Ile) synthetase C-terminal" evidence="9">
    <location>
        <begin position="402"/>
        <end position="473"/>
    </location>
</feature>
<evidence type="ECO:0000259" key="9">
    <source>
        <dbReference type="SMART" id="SM00977"/>
    </source>
</evidence>
<comment type="domain">
    <text evidence="8">The N-terminal region contains the highly conserved SGGXDS motif, predicted to be a P-loop motif involved in ATP binding.</text>
</comment>
<evidence type="ECO:0000256" key="4">
    <source>
        <dbReference type="ARBA" id="ARBA00022694"/>
    </source>
</evidence>
<dbReference type="InterPro" id="IPR012094">
    <property type="entry name" value="tRNA_Ile_lys_synt"/>
</dbReference>
<sequence length="483" mass="53043">MHAVHTITEEDIVPFVSQVRGTIAKHSMFGRGDTVVVGVSGGVDSMALLHVLVELRDEYALQLHVAHLNHGFRGEEADADAALVEAAAGDLRIPATVQKFDVPGFASRMRLGAQEAARNARYEFLEGVASRIGADKVATGHTASDQAETVLINLLRGSGALGLGGIPPVRGRVVRPLIEVTKDEVWEFARRGGIACREDSSNAKSVYLRNLIRSRLLPLLAAEFNPQIVSVLARTAELLREDERHLQNDSEAALQKVVVSVEPGEKIAVDLGALLSYDISLRRRILRELVIMFRGDPRGPSFEEIENLMRLTRRPGGSARLDLGSGMYAERLYGRLLLTRQADPMPTGAVLEALEIPGVTRVAPLGLTVEARVFGRSGLPDDLRKTRSSMAYFDHEQIVSPVVVRVRSPGDTFQPMGMPGSRKLKRVFIDDKIPRATRDQIPLLADARGVFWIVGHRISERVKVNPDTREVLWVKVLEDAAVQ</sequence>
<dbReference type="GO" id="GO:0005737">
    <property type="term" value="C:cytoplasm"/>
    <property type="evidence" value="ECO:0007669"/>
    <property type="project" value="UniProtKB-SubCell"/>
</dbReference>
<accession>A0A0S7WUF3</accession>
<feature type="binding site" evidence="8">
    <location>
        <begin position="40"/>
        <end position="45"/>
    </location>
    <ligand>
        <name>ATP</name>
        <dbReference type="ChEBI" id="CHEBI:30616"/>
    </ligand>
</feature>
<dbReference type="Proteomes" id="UP000052008">
    <property type="component" value="Unassembled WGS sequence"/>
</dbReference>
<dbReference type="PANTHER" id="PTHR43033:SF1">
    <property type="entry name" value="TRNA(ILE)-LYSIDINE SYNTHASE-RELATED"/>
    <property type="match status" value="1"/>
</dbReference>
<keyword evidence="2 8" id="KW-0963">Cytoplasm</keyword>
<dbReference type="GO" id="GO:0005524">
    <property type="term" value="F:ATP binding"/>
    <property type="evidence" value="ECO:0007669"/>
    <property type="project" value="UniProtKB-UniRule"/>
</dbReference>
<evidence type="ECO:0000313" key="10">
    <source>
        <dbReference type="EMBL" id="KPJ53810.1"/>
    </source>
</evidence>
<dbReference type="Gene3D" id="1.20.59.20">
    <property type="match status" value="1"/>
</dbReference>